<accession>A0A914RHB3</accession>
<name>A0A914RHB3_PAREQ</name>
<evidence type="ECO:0000313" key="1">
    <source>
        <dbReference type="Proteomes" id="UP000887564"/>
    </source>
</evidence>
<dbReference type="AlphaFoldDB" id="A0A914RHB3"/>
<dbReference type="WBParaSite" id="PEQ_0000571001-mRNA-1">
    <property type="protein sequence ID" value="PEQ_0000571001-mRNA-1"/>
    <property type="gene ID" value="PEQ_0000571001"/>
</dbReference>
<sequence>MASIFRLCSTVVRFKKYFLRKRHKRSGNVLRESGSYRSFSAKTIVF</sequence>
<keyword evidence="1" id="KW-1185">Reference proteome</keyword>
<proteinExistence type="predicted"/>
<organism evidence="1 2">
    <name type="scientific">Parascaris equorum</name>
    <name type="common">Equine roundworm</name>
    <dbReference type="NCBI Taxonomy" id="6256"/>
    <lineage>
        <taxon>Eukaryota</taxon>
        <taxon>Metazoa</taxon>
        <taxon>Ecdysozoa</taxon>
        <taxon>Nematoda</taxon>
        <taxon>Chromadorea</taxon>
        <taxon>Rhabditida</taxon>
        <taxon>Spirurina</taxon>
        <taxon>Ascaridomorpha</taxon>
        <taxon>Ascaridoidea</taxon>
        <taxon>Ascarididae</taxon>
        <taxon>Parascaris</taxon>
    </lineage>
</organism>
<protein>
    <submittedName>
        <fullName evidence="2">Uncharacterized protein</fullName>
    </submittedName>
</protein>
<evidence type="ECO:0000313" key="2">
    <source>
        <dbReference type="WBParaSite" id="PEQ_0000571001-mRNA-1"/>
    </source>
</evidence>
<dbReference type="Proteomes" id="UP000887564">
    <property type="component" value="Unplaced"/>
</dbReference>
<reference evidence="2" key="1">
    <citation type="submission" date="2022-11" db="UniProtKB">
        <authorList>
            <consortium name="WormBaseParasite"/>
        </authorList>
    </citation>
    <scope>IDENTIFICATION</scope>
</reference>